<keyword evidence="3" id="KW-1185">Reference proteome</keyword>
<evidence type="ECO:0000313" key="3">
    <source>
        <dbReference type="Proteomes" id="UP000243579"/>
    </source>
</evidence>
<dbReference type="InterPro" id="IPR037523">
    <property type="entry name" value="VOC_core"/>
</dbReference>
<dbReference type="PROSITE" id="PS51819">
    <property type="entry name" value="VOC"/>
    <property type="match status" value="1"/>
</dbReference>
<evidence type="ECO:0000313" key="2">
    <source>
        <dbReference type="EMBL" id="OQR98743.1"/>
    </source>
</evidence>
<sequence>MRFNQFTLPATDLAASVAFYSLLGCKPIVATDDYARFEDSAGESTFSLEKVATTFAAPGEHSMTIYFETETLDEDVAALQAQGVAFEELPEDKPWLWRESRLRDPSGNRVCLYYAGVNRRFPPWRLDGHRSS</sequence>
<evidence type="ECO:0000259" key="1">
    <source>
        <dbReference type="PROSITE" id="PS51819"/>
    </source>
</evidence>
<dbReference type="AlphaFoldDB" id="A0A1V9ZL76"/>
<dbReference type="InterPro" id="IPR029068">
    <property type="entry name" value="Glyas_Bleomycin-R_OHBP_Dase"/>
</dbReference>
<dbReference type="Gene3D" id="3.10.180.10">
    <property type="entry name" value="2,3-Dihydroxybiphenyl 1,2-Dioxygenase, domain 1"/>
    <property type="match status" value="1"/>
</dbReference>
<proteinExistence type="predicted"/>
<dbReference type="EMBL" id="JNBR01000080">
    <property type="protein sequence ID" value="OQR98743.1"/>
    <property type="molecule type" value="Genomic_DNA"/>
</dbReference>
<feature type="domain" description="VOC" evidence="1">
    <location>
        <begin position="2"/>
        <end position="115"/>
    </location>
</feature>
<dbReference type="Proteomes" id="UP000243579">
    <property type="component" value="Unassembled WGS sequence"/>
</dbReference>
<reference evidence="2 3" key="1">
    <citation type="journal article" date="2014" name="Genome Biol. Evol.">
        <title>The secreted proteins of Achlya hypogyna and Thraustotheca clavata identify the ancestral oomycete secretome and reveal gene acquisitions by horizontal gene transfer.</title>
        <authorList>
            <person name="Misner I."/>
            <person name="Blouin N."/>
            <person name="Leonard G."/>
            <person name="Richards T.A."/>
            <person name="Lane C.E."/>
        </authorList>
    </citation>
    <scope>NUCLEOTIDE SEQUENCE [LARGE SCALE GENOMIC DNA]</scope>
    <source>
        <strain evidence="2 3">ATCC 48635</strain>
    </source>
</reference>
<dbReference type="SUPFAM" id="SSF54593">
    <property type="entry name" value="Glyoxalase/Bleomycin resistance protein/Dihydroxybiphenyl dioxygenase"/>
    <property type="match status" value="1"/>
</dbReference>
<organism evidence="2 3">
    <name type="scientific">Achlya hypogyna</name>
    <name type="common">Oomycete</name>
    <name type="synonym">Protoachlya hypogyna</name>
    <dbReference type="NCBI Taxonomy" id="1202772"/>
    <lineage>
        <taxon>Eukaryota</taxon>
        <taxon>Sar</taxon>
        <taxon>Stramenopiles</taxon>
        <taxon>Oomycota</taxon>
        <taxon>Saprolegniomycetes</taxon>
        <taxon>Saprolegniales</taxon>
        <taxon>Achlyaceae</taxon>
        <taxon>Achlya</taxon>
    </lineage>
</organism>
<protein>
    <recommendedName>
        <fullName evidence="1">VOC domain-containing protein</fullName>
    </recommendedName>
</protein>
<dbReference type="OrthoDB" id="58795at2759"/>
<dbReference type="Pfam" id="PF00903">
    <property type="entry name" value="Glyoxalase"/>
    <property type="match status" value="1"/>
</dbReference>
<accession>A0A1V9ZL76</accession>
<gene>
    <name evidence="2" type="ORF">ACHHYP_08144</name>
</gene>
<dbReference type="PROSITE" id="PS51257">
    <property type="entry name" value="PROKAR_LIPOPROTEIN"/>
    <property type="match status" value="1"/>
</dbReference>
<name>A0A1V9ZL76_ACHHY</name>
<dbReference type="InterPro" id="IPR004360">
    <property type="entry name" value="Glyas_Fos-R_dOase_dom"/>
</dbReference>
<comment type="caution">
    <text evidence="2">The sequence shown here is derived from an EMBL/GenBank/DDBJ whole genome shotgun (WGS) entry which is preliminary data.</text>
</comment>